<protein>
    <submittedName>
        <fullName evidence="1">Uncharacterized protein</fullName>
    </submittedName>
</protein>
<organism evidence="1 2">
    <name type="scientific">Lentzea albida</name>
    <dbReference type="NCBI Taxonomy" id="65499"/>
    <lineage>
        <taxon>Bacteria</taxon>
        <taxon>Bacillati</taxon>
        <taxon>Actinomycetota</taxon>
        <taxon>Actinomycetes</taxon>
        <taxon>Pseudonocardiales</taxon>
        <taxon>Pseudonocardiaceae</taxon>
        <taxon>Lentzea</taxon>
    </lineage>
</organism>
<proteinExistence type="predicted"/>
<dbReference type="OrthoDB" id="3699920at2"/>
<dbReference type="AlphaFoldDB" id="A0A1H9PMB6"/>
<evidence type="ECO:0000313" key="2">
    <source>
        <dbReference type="Proteomes" id="UP000199503"/>
    </source>
</evidence>
<keyword evidence="2" id="KW-1185">Reference proteome</keyword>
<evidence type="ECO:0000313" key="1">
    <source>
        <dbReference type="EMBL" id="SER49230.1"/>
    </source>
</evidence>
<dbReference type="EMBL" id="FOFV01000009">
    <property type="protein sequence ID" value="SER49230.1"/>
    <property type="molecule type" value="Genomic_DNA"/>
</dbReference>
<reference evidence="2" key="1">
    <citation type="submission" date="2016-10" db="EMBL/GenBank/DDBJ databases">
        <authorList>
            <person name="Varghese N."/>
            <person name="Submissions S."/>
        </authorList>
    </citation>
    <scope>NUCLEOTIDE SEQUENCE [LARGE SCALE GENOMIC DNA]</scope>
    <source>
        <strain evidence="2">DSM 44437</strain>
    </source>
</reference>
<dbReference type="RefSeq" id="WP_089919469.1">
    <property type="nucleotide sequence ID" value="NZ_FOFV01000009.1"/>
</dbReference>
<gene>
    <name evidence="1" type="ORF">SAMN04488000_109175</name>
</gene>
<sequence length="67" mass="7349">MTGHLERGAVVTYFAPSPFAEVAFRRAVAIGPEIADPRTNTLWIPLIRRDLSVDMVMANLVVDIAPV</sequence>
<accession>A0A1H9PMB6</accession>
<dbReference type="Proteomes" id="UP000199503">
    <property type="component" value="Unassembled WGS sequence"/>
</dbReference>
<name>A0A1H9PMB6_9PSEU</name>
<dbReference type="STRING" id="65499.SAMN04488000_109175"/>